<dbReference type="InterPro" id="IPR003593">
    <property type="entry name" value="AAA+_ATPase"/>
</dbReference>
<dbReference type="Proteomes" id="UP000019251">
    <property type="component" value="Unassembled WGS sequence"/>
</dbReference>
<reference evidence="5 6" key="1">
    <citation type="submission" date="2012-12" db="EMBL/GenBank/DDBJ databases">
        <title>Novel taxa of Listeriaceae from agricultural environments in the United States.</title>
        <authorList>
            <person name="den Bakker H.C."/>
            <person name="Allred A."/>
            <person name="Warchocki S."/>
            <person name="Wright E.M."/>
            <person name="Burrell A."/>
            <person name="Nightingale K.K."/>
            <person name="Kephart D."/>
            <person name="Wiedmann M."/>
        </authorList>
    </citation>
    <scope>NUCLEOTIDE SEQUENCE [LARGE SCALE GENOMIC DNA]</scope>
    <source>
        <strain evidence="5 6">FSL F6-1183</strain>
    </source>
</reference>
<evidence type="ECO:0000256" key="3">
    <source>
        <dbReference type="ARBA" id="ARBA00022840"/>
    </source>
</evidence>
<dbReference type="InterPro" id="IPR050153">
    <property type="entry name" value="Metal_Ion_Import_ABC"/>
</dbReference>
<dbReference type="Gene3D" id="3.40.50.300">
    <property type="entry name" value="P-loop containing nucleotide triphosphate hydrolases"/>
    <property type="match status" value="1"/>
</dbReference>
<dbReference type="GO" id="GO:0016887">
    <property type="term" value="F:ATP hydrolysis activity"/>
    <property type="evidence" value="ECO:0007669"/>
    <property type="project" value="InterPro"/>
</dbReference>
<dbReference type="SMART" id="SM00382">
    <property type="entry name" value="AAA"/>
    <property type="match status" value="1"/>
</dbReference>
<dbReference type="AlphaFoldDB" id="A0A829R6R3"/>
<sequence>MNYIEVDNVTFKYEEEPVLENISFQVKAGEFVILTGENGAAKTTLLRLVLGLLKPDNGAVKLAKKNTEGGRLLTGYVPQQIASFNVGFPSTVLELVTSGRYPNGKWFKRLREEDKMHVEKALKSVNMWDYRHKRIGELSGGQKQRICLARMFATDPDLLLLDEPSTAMDKESKARFYDLLKHESSKHGKSILMITHDSDDMIDYADRHIRLVRKEDVPWRCFSMDSCSAHSKPQ</sequence>
<dbReference type="PROSITE" id="PS50893">
    <property type="entry name" value="ABC_TRANSPORTER_2"/>
    <property type="match status" value="1"/>
</dbReference>
<dbReference type="SUPFAM" id="SSF52540">
    <property type="entry name" value="P-loop containing nucleoside triphosphate hydrolases"/>
    <property type="match status" value="1"/>
</dbReference>
<keyword evidence="1" id="KW-0813">Transport</keyword>
<evidence type="ECO:0000259" key="4">
    <source>
        <dbReference type="PROSITE" id="PS50893"/>
    </source>
</evidence>
<organism evidence="5 6">
    <name type="scientific">Listeria grayi FSL F6-1183</name>
    <dbReference type="NCBI Taxonomy" id="1265827"/>
    <lineage>
        <taxon>Bacteria</taxon>
        <taxon>Bacillati</taxon>
        <taxon>Bacillota</taxon>
        <taxon>Bacilli</taxon>
        <taxon>Bacillales</taxon>
        <taxon>Listeriaceae</taxon>
        <taxon>Listeria</taxon>
    </lineage>
</organism>
<dbReference type="RefSeq" id="WP_036105143.1">
    <property type="nucleotide sequence ID" value="NZ_AODG01000007.1"/>
</dbReference>
<dbReference type="PANTHER" id="PTHR42734">
    <property type="entry name" value="METAL TRANSPORT SYSTEM ATP-BINDING PROTEIN TM_0124-RELATED"/>
    <property type="match status" value="1"/>
</dbReference>
<keyword evidence="2" id="KW-0547">Nucleotide-binding</keyword>
<gene>
    <name evidence="5" type="ORF">LMUR_05552</name>
</gene>
<comment type="caution">
    <text evidence="5">The sequence shown here is derived from an EMBL/GenBank/DDBJ whole genome shotgun (WGS) entry which is preliminary data.</text>
</comment>
<dbReference type="InterPro" id="IPR027417">
    <property type="entry name" value="P-loop_NTPase"/>
</dbReference>
<dbReference type="InterPro" id="IPR017871">
    <property type="entry name" value="ABC_transporter-like_CS"/>
</dbReference>
<keyword evidence="3" id="KW-0067">ATP-binding</keyword>
<dbReference type="Pfam" id="PF00005">
    <property type="entry name" value="ABC_tran"/>
    <property type="match status" value="1"/>
</dbReference>
<proteinExistence type="predicted"/>
<dbReference type="PANTHER" id="PTHR42734:SF4">
    <property type="entry name" value="HIGH-AFFINITY ZINC UPTAKE SYSTEM ATP-BINDING PROTEIN ZNUC"/>
    <property type="match status" value="1"/>
</dbReference>
<evidence type="ECO:0000256" key="2">
    <source>
        <dbReference type="ARBA" id="ARBA00022741"/>
    </source>
</evidence>
<evidence type="ECO:0000313" key="5">
    <source>
        <dbReference type="EMBL" id="EUJ28545.1"/>
    </source>
</evidence>
<name>A0A829R6R3_LISGR</name>
<protein>
    <recommendedName>
        <fullName evidence="4">ABC transporter domain-containing protein</fullName>
    </recommendedName>
</protein>
<dbReference type="PROSITE" id="PS00211">
    <property type="entry name" value="ABC_TRANSPORTER_1"/>
    <property type="match status" value="1"/>
</dbReference>
<dbReference type="GO" id="GO:0005524">
    <property type="term" value="F:ATP binding"/>
    <property type="evidence" value="ECO:0007669"/>
    <property type="project" value="UniProtKB-KW"/>
</dbReference>
<accession>A0A829R6R3</accession>
<dbReference type="EMBL" id="AODG01000007">
    <property type="protein sequence ID" value="EUJ28545.1"/>
    <property type="molecule type" value="Genomic_DNA"/>
</dbReference>
<evidence type="ECO:0000256" key="1">
    <source>
        <dbReference type="ARBA" id="ARBA00022448"/>
    </source>
</evidence>
<dbReference type="InterPro" id="IPR003439">
    <property type="entry name" value="ABC_transporter-like_ATP-bd"/>
</dbReference>
<feature type="domain" description="ABC transporter" evidence="4">
    <location>
        <begin position="4"/>
        <end position="234"/>
    </location>
</feature>
<evidence type="ECO:0000313" key="6">
    <source>
        <dbReference type="Proteomes" id="UP000019251"/>
    </source>
</evidence>